<dbReference type="PANTHER" id="PTHR30293">
    <property type="entry name" value="TRANSCRIPTIONAL REGULATORY PROTEIN NAC-RELATED"/>
    <property type="match status" value="1"/>
</dbReference>
<feature type="domain" description="HTH lysR-type" evidence="6">
    <location>
        <begin position="1"/>
        <end position="58"/>
    </location>
</feature>
<dbReference type="Proteomes" id="UP001596270">
    <property type="component" value="Unassembled WGS sequence"/>
</dbReference>
<dbReference type="InterPro" id="IPR000847">
    <property type="entry name" value="LysR_HTH_N"/>
</dbReference>
<dbReference type="Gene3D" id="1.10.10.10">
    <property type="entry name" value="Winged helix-like DNA-binding domain superfamily/Winged helix DNA-binding domain"/>
    <property type="match status" value="1"/>
</dbReference>
<comment type="similarity">
    <text evidence="1">Belongs to the LysR transcriptional regulatory family.</text>
</comment>
<evidence type="ECO:0000256" key="4">
    <source>
        <dbReference type="ARBA" id="ARBA00023159"/>
    </source>
</evidence>
<evidence type="ECO:0000256" key="5">
    <source>
        <dbReference type="ARBA" id="ARBA00023163"/>
    </source>
</evidence>
<reference evidence="8" key="1">
    <citation type="journal article" date="2019" name="Int. J. Syst. Evol. Microbiol.">
        <title>The Global Catalogue of Microorganisms (GCM) 10K type strain sequencing project: providing services to taxonomists for standard genome sequencing and annotation.</title>
        <authorList>
            <consortium name="The Broad Institute Genomics Platform"/>
            <consortium name="The Broad Institute Genome Sequencing Center for Infectious Disease"/>
            <person name="Wu L."/>
            <person name="Ma J."/>
        </authorList>
    </citation>
    <scope>NUCLEOTIDE SEQUENCE [LARGE SCALE GENOMIC DNA]</scope>
    <source>
        <strain evidence="8">CCUG 39402</strain>
    </source>
</reference>
<keyword evidence="4" id="KW-0010">Activator</keyword>
<sequence>MELSQLSYFVQVAAHGSFSRAAAVLEVTQPFLSRQIRRLEVELHRHLFYRHGRGISLTDDGQNFLLIAKSVLHQLELASQVRTADENELSGRFVLGLTPSLARILTVPLVRAFTARFPLAKLSIVEGLSRSLHEMLLVERLDAAVLHDQAPSSLIDIEPVMVDVLCMIARRSASGEEPASISFDALAKLPVIFPSAPHPLRSIVEAQATKNGVKLDVVHDIDGVETILELVQEGFGHTIASAIVLKAGRWSQTLAAIPIVGPSMTTTLSLATSVRHQPKALHRMTLDIIRELFSRLPPTVP</sequence>
<proteinExistence type="inferred from homology"/>
<evidence type="ECO:0000313" key="8">
    <source>
        <dbReference type="Proteomes" id="UP001596270"/>
    </source>
</evidence>
<dbReference type="SUPFAM" id="SSF53850">
    <property type="entry name" value="Periplasmic binding protein-like II"/>
    <property type="match status" value="1"/>
</dbReference>
<dbReference type="EMBL" id="JBHSRS010000077">
    <property type="protein sequence ID" value="MFC6282394.1"/>
    <property type="molecule type" value="Genomic_DNA"/>
</dbReference>
<evidence type="ECO:0000313" key="7">
    <source>
        <dbReference type="EMBL" id="MFC6282394.1"/>
    </source>
</evidence>
<evidence type="ECO:0000259" key="6">
    <source>
        <dbReference type="PROSITE" id="PS50931"/>
    </source>
</evidence>
<comment type="caution">
    <text evidence="7">The sequence shown here is derived from an EMBL/GenBank/DDBJ whole genome shotgun (WGS) entry which is preliminary data.</text>
</comment>
<name>A0ABW1TXM7_9BURK</name>
<evidence type="ECO:0000256" key="3">
    <source>
        <dbReference type="ARBA" id="ARBA00023125"/>
    </source>
</evidence>
<accession>A0ABW1TXM7</accession>
<dbReference type="Pfam" id="PF00126">
    <property type="entry name" value="HTH_1"/>
    <property type="match status" value="1"/>
</dbReference>
<keyword evidence="3" id="KW-0238">DNA-binding</keyword>
<dbReference type="InterPro" id="IPR036390">
    <property type="entry name" value="WH_DNA-bd_sf"/>
</dbReference>
<keyword evidence="5" id="KW-0804">Transcription</keyword>
<dbReference type="InterPro" id="IPR005119">
    <property type="entry name" value="LysR_subst-bd"/>
</dbReference>
<dbReference type="Pfam" id="PF03466">
    <property type="entry name" value="LysR_substrate"/>
    <property type="match status" value="1"/>
</dbReference>
<dbReference type="PROSITE" id="PS50931">
    <property type="entry name" value="HTH_LYSR"/>
    <property type="match status" value="1"/>
</dbReference>
<dbReference type="PRINTS" id="PR00039">
    <property type="entry name" value="HTHLYSR"/>
</dbReference>
<evidence type="ECO:0000256" key="2">
    <source>
        <dbReference type="ARBA" id="ARBA00023015"/>
    </source>
</evidence>
<keyword evidence="8" id="KW-1185">Reference proteome</keyword>
<organism evidence="7 8">
    <name type="scientific">Polaromonas aquatica</name>
    <dbReference type="NCBI Taxonomy" id="332657"/>
    <lineage>
        <taxon>Bacteria</taxon>
        <taxon>Pseudomonadati</taxon>
        <taxon>Pseudomonadota</taxon>
        <taxon>Betaproteobacteria</taxon>
        <taxon>Burkholderiales</taxon>
        <taxon>Comamonadaceae</taxon>
        <taxon>Polaromonas</taxon>
    </lineage>
</organism>
<dbReference type="InterPro" id="IPR036388">
    <property type="entry name" value="WH-like_DNA-bd_sf"/>
</dbReference>
<dbReference type="Gene3D" id="3.40.190.290">
    <property type="match status" value="1"/>
</dbReference>
<dbReference type="RefSeq" id="WP_371438240.1">
    <property type="nucleotide sequence ID" value="NZ_JBHSRS010000077.1"/>
</dbReference>
<evidence type="ECO:0000256" key="1">
    <source>
        <dbReference type="ARBA" id="ARBA00009437"/>
    </source>
</evidence>
<dbReference type="PANTHER" id="PTHR30293:SF0">
    <property type="entry name" value="NITROGEN ASSIMILATION REGULATORY PROTEIN NAC"/>
    <property type="match status" value="1"/>
</dbReference>
<dbReference type="SUPFAM" id="SSF46785">
    <property type="entry name" value="Winged helix' DNA-binding domain"/>
    <property type="match status" value="1"/>
</dbReference>
<protein>
    <submittedName>
        <fullName evidence="7">LysR substrate-binding domain-containing protein</fullName>
    </submittedName>
</protein>
<gene>
    <name evidence="7" type="ORF">ACFQND_14295</name>
</gene>
<keyword evidence="2" id="KW-0805">Transcription regulation</keyword>